<protein>
    <submittedName>
        <fullName evidence="2">Uncharacterized protein</fullName>
    </submittedName>
</protein>
<keyword evidence="3" id="KW-1185">Reference proteome</keyword>
<accession>A0A6A6BCU3</accession>
<feature type="compositionally biased region" description="Basic residues" evidence="1">
    <location>
        <begin position="55"/>
        <end position="66"/>
    </location>
</feature>
<name>A0A6A6BCU3_9PEZI</name>
<organism evidence="2 3">
    <name type="scientific">Aplosporella prunicola CBS 121167</name>
    <dbReference type="NCBI Taxonomy" id="1176127"/>
    <lineage>
        <taxon>Eukaryota</taxon>
        <taxon>Fungi</taxon>
        <taxon>Dikarya</taxon>
        <taxon>Ascomycota</taxon>
        <taxon>Pezizomycotina</taxon>
        <taxon>Dothideomycetes</taxon>
        <taxon>Dothideomycetes incertae sedis</taxon>
        <taxon>Botryosphaeriales</taxon>
        <taxon>Aplosporellaceae</taxon>
        <taxon>Aplosporella</taxon>
    </lineage>
</organism>
<feature type="compositionally biased region" description="Basic and acidic residues" evidence="1">
    <location>
        <begin position="25"/>
        <end position="39"/>
    </location>
</feature>
<dbReference type="GeneID" id="54298089"/>
<feature type="region of interest" description="Disordered" evidence="1">
    <location>
        <begin position="168"/>
        <end position="198"/>
    </location>
</feature>
<evidence type="ECO:0000313" key="2">
    <source>
        <dbReference type="EMBL" id="KAF2141428.1"/>
    </source>
</evidence>
<dbReference type="RefSeq" id="XP_033397141.1">
    <property type="nucleotide sequence ID" value="XM_033540593.1"/>
</dbReference>
<feature type="compositionally biased region" description="Basic and acidic residues" evidence="1">
    <location>
        <begin position="1"/>
        <end position="11"/>
    </location>
</feature>
<evidence type="ECO:0000256" key="1">
    <source>
        <dbReference type="SAM" id="MobiDB-lite"/>
    </source>
</evidence>
<reference evidence="2" key="1">
    <citation type="journal article" date="2020" name="Stud. Mycol.">
        <title>101 Dothideomycetes genomes: a test case for predicting lifestyles and emergence of pathogens.</title>
        <authorList>
            <person name="Haridas S."/>
            <person name="Albert R."/>
            <person name="Binder M."/>
            <person name="Bloem J."/>
            <person name="Labutti K."/>
            <person name="Salamov A."/>
            <person name="Andreopoulos B."/>
            <person name="Baker S."/>
            <person name="Barry K."/>
            <person name="Bills G."/>
            <person name="Bluhm B."/>
            <person name="Cannon C."/>
            <person name="Castanera R."/>
            <person name="Culley D."/>
            <person name="Daum C."/>
            <person name="Ezra D."/>
            <person name="Gonzalez J."/>
            <person name="Henrissat B."/>
            <person name="Kuo A."/>
            <person name="Liang C."/>
            <person name="Lipzen A."/>
            <person name="Lutzoni F."/>
            <person name="Magnuson J."/>
            <person name="Mondo S."/>
            <person name="Nolan M."/>
            <person name="Ohm R."/>
            <person name="Pangilinan J."/>
            <person name="Park H.-J."/>
            <person name="Ramirez L."/>
            <person name="Alfaro M."/>
            <person name="Sun H."/>
            <person name="Tritt A."/>
            <person name="Yoshinaga Y."/>
            <person name="Zwiers L.-H."/>
            <person name="Turgeon B."/>
            <person name="Goodwin S."/>
            <person name="Spatafora J."/>
            <person name="Crous P."/>
            <person name="Grigoriev I."/>
        </authorList>
    </citation>
    <scope>NUCLEOTIDE SEQUENCE</scope>
    <source>
        <strain evidence="2">CBS 121167</strain>
    </source>
</reference>
<sequence>MNDLAEKFFSKEKRKSLPSLVRKRQTYEEPEKEDGKESPEPQAPVQPPKAPSPRKTPRLRLGKLSRKSSSERHTPEAPSEKSSVIHHKPAVPVNGENSKSESFQSSPNTPTPTDDSKNEQSKERIPHLSRESSVGGNDPPLAKKIPRPGFGRWVSSNSNVLHFSKPNVHNLPVSGTPPVIDTGMPPTPPISPPRTPGAHIKHSFKRWLWPGPLSASDAQSIRQVIQTPEMPAISPMHPMTPCMPPVSLYGR</sequence>
<feature type="compositionally biased region" description="Basic and acidic residues" evidence="1">
    <location>
        <begin position="114"/>
        <end position="130"/>
    </location>
</feature>
<gene>
    <name evidence="2" type="ORF">K452DRAFT_288125</name>
</gene>
<feature type="compositionally biased region" description="Basic and acidic residues" evidence="1">
    <location>
        <begin position="68"/>
        <end position="79"/>
    </location>
</feature>
<feature type="compositionally biased region" description="Polar residues" evidence="1">
    <location>
        <begin position="95"/>
        <end position="113"/>
    </location>
</feature>
<proteinExistence type="predicted"/>
<dbReference type="AlphaFoldDB" id="A0A6A6BCU3"/>
<dbReference type="Proteomes" id="UP000799438">
    <property type="component" value="Unassembled WGS sequence"/>
</dbReference>
<feature type="compositionally biased region" description="Pro residues" evidence="1">
    <location>
        <begin position="185"/>
        <end position="195"/>
    </location>
</feature>
<feature type="compositionally biased region" description="Basic residues" evidence="1">
    <location>
        <begin position="12"/>
        <end position="24"/>
    </location>
</feature>
<evidence type="ECO:0000313" key="3">
    <source>
        <dbReference type="Proteomes" id="UP000799438"/>
    </source>
</evidence>
<dbReference type="EMBL" id="ML995487">
    <property type="protein sequence ID" value="KAF2141428.1"/>
    <property type="molecule type" value="Genomic_DNA"/>
</dbReference>
<feature type="region of interest" description="Disordered" evidence="1">
    <location>
        <begin position="1"/>
        <end position="149"/>
    </location>
</feature>
<feature type="compositionally biased region" description="Pro residues" evidence="1">
    <location>
        <begin position="41"/>
        <end position="51"/>
    </location>
</feature>